<name>A0ABS5K5T1_9BACT</name>
<evidence type="ECO:0000313" key="2">
    <source>
        <dbReference type="Proteomes" id="UP000721861"/>
    </source>
</evidence>
<dbReference type="NCBIfam" id="TIGR04256">
    <property type="entry name" value="GxxExxY"/>
    <property type="match status" value="1"/>
</dbReference>
<comment type="caution">
    <text evidence="1">The sequence shown here is derived from an EMBL/GenBank/DDBJ whole genome shotgun (WGS) entry which is preliminary data.</text>
</comment>
<proteinExistence type="predicted"/>
<dbReference type="InterPro" id="IPR026350">
    <property type="entry name" value="GxxExxY"/>
</dbReference>
<accession>A0ABS5K5T1</accession>
<organism evidence="1 2">
    <name type="scientific">Carboxylicivirga mesophila</name>
    <dbReference type="NCBI Taxonomy" id="1166478"/>
    <lineage>
        <taxon>Bacteria</taxon>
        <taxon>Pseudomonadati</taxon>
        <taxon>Bacteroidota</taxon>
        <taxon>Bacteroidia</taxon>
        <taxon>Marinilabiliales</taxon>
        <taxon>Marinilabiliaceae</taxon>
        <taxon>Carboxylicivirga</taxon>
    </lineage>
</organism>
<gene>
    <name evidence="1" type="ORF">KEM09_03030</name>
</gene>
<evidence type="ECO:0000313" key="1">
    <source>
        <dbReference type="EMBL" id="MBS2210354.1"/>
    </source>
</evidence>
<dbReference type="RefSeq" id="WP_212225320.1">
    <property type="nucleotide sequence ID" value="NZ_JAGUCN010000002.1"/>
</dbReference>
<dbReference type="Proteomes" id="UP000721861">
    <property type="component" value="Unassembled WGS sequence"/>
</dbReference>
<dbReference type="EMBL" id="JAGUCN010000002">
    <property type="protein sequence ID" value="MBS2210354.1"/>
    <property type="molecule type" value="Genomic_DNA"/>
</dbReference>
<reference evidence="1 2" key="1">
    <citation type="journal article" date="2014" name="Int. J. Syst. Evol. Microbiol.">
        <title>Carboxylicivirga gen. nov. in the family Marinilabiliaceae with two novel species, Carboxylicivirga mesophila sp. nov. and Carboxylicivirga taeanensis sp. nov., and reclassification of Cytophaga fermentans as Saccharicrinis fermentans gen. nov., comb. nov.</title>
        <authorList>
            <person name="Yang S.H."/>
            <person name="Seo H.S."/>
            <person name="Woo J.H."/>
            <person name="Oh H.M."/>
            <person name="Jang H."/>
            <person name="Lee J.H."/>
            <person name="Kim S.J."/>
            <person name="Kwon K.K."/>
        </authorList>
    </citation>
    <scope>NUCLEOTIDE SEQUENCE [LARGE SCALE GENOMIC DNA]</scope>
    <source>
        <strain evidence="1 2">JCM 18290</strain>
    </source>
</reference>
<dbReference type="Pfam" id="PF13366">
    <property type="entry name" value="PDDEXK_3"/>
    <property type="match status" value="1"/>
</dbReference>
<keyword evidence="2" id="KW-1185">Reference proteome</keyword>
<sequence length="129" mass="14848">MANPNDITRSIIECALKVHSALGPGMLESAYQECLYYELKKQGHKVEKEKELPLIYDEVKMECGYRIDLLVDNTIIVELKAVNEINNLHIAQILSYLKMSNKQIGLILNFNVTMLRDGIKRIVNNYHKN</sequence>
<protein>
    <submittedName>
        <fullName evidence="1">GxxExxY protein</fullName>
    </submittedName>
</protein>